<organism evidence="1 2">
    <name type="scientific">Persea americana</name>
    <name type="common">Avocado</name>
    <dbReference type="NCBI Taxonomy" id="3435"/>
    <lineage>
        <taxon>Eukaryota</taxon>
        <taxon>Viridiplantae</taxon>
        <taxon>Streptophyta</taxon>
        <taxon>Embryophyta</taxon>
        <taxon>Tracheophyta</taxon>
        <taxon>Spermatophyta</taxon>
        <taxon>Magnoliopsida</taxon>
        <taxon>Magnoliidae</taxon>
        <taxon>Laurales</taxon>
        <taxon>Lauraceae</taxon>
        <taxon>Persea</taxon>
    </lineage>
</organism>
<keyword evidence="2" id="KW-1185">Reference proteome</keyword>
<gene>
    <name evidence="1" type="ORF">MRB53_021355</name>
</gene>
<dbReference type="EMBL" id="CM056814">
    <property type="protein sequence ID" value="KAJ8628048.1"/>
    <property type="molecule type" value="Genomic_DNA"/>
</dbReference>
<protein>
    <submittedName>
        <fullName evidence="1">Uncharacterized protein</fullName>
    </submittedName>
</protein>
<evidence type="ECO:0000313" key="1">
    <source>
        <dbReference type="EMBL" id="KAJ8628048.1"/>
    </source>
</evidence>
<sequence length="154" mass="17026">MPCATLVFAQTPSSTTPSYEARPRYGPRPLPSACLGRRPALSLPSTPKAELRFSCMVVFCGGGEPRRPSYFGNEDESLHLLREQDDDKPEPSCSLLCFSGSGKNTPQSPDLLQQWLESGDKQTSSVFPPATVPLDPQRAWILHFREKKTTFKLG</sequence>
<proteinExistence type="predicted"/>
<accession>A0ACC2L4T0</accession>
<evidence type="ECO:0000313" key="2">
    <source>
        <dbReference type="Proteomes" id="UP001234297"/>
    </source>
</evidence>
<name>A0ACC2L4T0_PERAE</name>
<dbReference type="Proteomes" id="UP001234297">
    <property type="component" value="Chromosome 6"/>
</dbReference>
<reference evidence="1 2" key="1">
    <citation type="journal article" date="2022" name="Hortic Res">
        <title>A haplotype resolved chromosomal level avocado genome allows analysis of novel avocado genes.</title>
        <authorList>
            <person name="Nath O."/>
            <person name="Fletcher S.J."/>
            <person name="Hayward A."/>
            <person name="Shaw L.M."/>
            <person name="Masouleh A.K."/>
            <person name="Furtado A."/>
            <person name="Henry R.J."/>
            <person name="Mitter N."/>
        </authorList>
    </citation>
    <scope>NUCLEOTIDE SEQUENCE [LARGE SCALE GENOMIC DNA]</scope>
    <source>
        <strain evidence="2">cv. Hass</strain>
    </source>
</reference>
<comment type="caution">
    <text evidence="1">The sequence shown here is derived from an EMBL/GenBank/DDBJ whole genome shotgun (WGS) entry which is preliminary data.</text>
</comment>